<dbReference type="EMBL" id="FUYN01000001">
    <property type="protein sequence ID" value="SKB27860.1"/>
    <property type="molecule type" value="Genomic_DNA"/>
</dbReference>
<dbReference type="InterPro" id="IPR037294">
    <property type="entry name" value="ABC_BtuC-like"/>
</dbReference>
<evidence type="ECO:0000256" key="6">
    <source>
        <dbReference type="ARBA" id="ARBA00022989"/>
    </source>
</evidence>
<evidence type="ECO:0000256" key="3">
    <source>
        <dbReference type="ARBA" id="ARBA00022448"/>
    </source>
</evidence>
<dbReference type="Pfam" id="PF01032">
    <property type="entry name" value="FecCD"/>
    <property type="match status" value="1"/>
</dbReference>
<gene>
    <name evidence="9" type="ORF">SAMN02745120_0550</name>
</gene>
<protein>
    <submittedName>
        <fullName evidence="9">Iron complex transport system permease protein</fullName>
    </submittedName>
</protein>
<evidence type="ECO:0000256" key="2">
    <source>
        <dbReference type="ARBA" id="ARBA00007935"/>
    </source>
</evidence>
<evidence type="ECO:0000256" key="8">
    <source>
        <dbReference type="SAM" id="Phobius"/>
    </source>
</evidence>
<evidence type="ECO:0000313" key="10">
    <source>
        <dbReference type="Proteomes" id="UP000243406"/>
    </source>
</evidence>
<dbReference type="GO" id="GO:0005886">
    <property type="term" value="C:plasma membrane"/>
    <property type="evidence" value="ECO:0007669"/>
    <property type="project" value="UniProtKB-SubCell"/>
</dbReference>
<feature type="transmembrane region" description="Helical" evidence="8">
    <location>
        <begin position="208"/>
        <end position="228"/>
    </location>
</feature>
<comment type="similarity">
    <text evidence="2">Belongs to the binding-protein-dependent transport system permease family. FecCD subfamily.</text>
</comment>
<dbReference type="GO" id="GO:0033214">
    <property type="term" value="P:siderophore-iron import into cell"/>
    <property type="evidence" value="ECO:0007669"/>
    <property type="project" value="TreeGrafter"/>
</dbReference>
<feature type="transmembrane region" description="Helical" evidence="8">
    <location>
        <begin position="77"/>
        <end position="94"/>
    </location>
</feature>
<dbReference type="GO" id="GO:0022857">
    <property type="term" value="F:transmembrane transporter activity"/>
    <property type="evidence" value="ECO:0007669"/>
    <property type="project" value="InterPro"/>
</dbReference>
<dbReference type="FunFam" id="1.10.3470.10:FF:000001">
    <property type="entry name" value="Vitamin B12 ABC transporter permease BtuC"/>
    <property type="match status" value="1"/>
</dbReference>
<dbReference type="OrthoDB" id="9792889at2"/>
<keyword evidence="4" id="KW-1003">Cell membrane</keyword>
<dbReference type="RefSeq" id="WP_079588524.1">
    <property type="nucleotide sequence ID" value="NZ_FUYN01000001.1"/>
</dbReference>
<keyword evidence="7 8" id="KW-0472">Membrane</keyword>
<feature type="transmembrane region" description="Helical" evidence="8">
    <location>
        <begin position="12"/>
        <end position="38"/>
    </location>
</feature>
<dbReference type="Gene3D" id="1.10.3470.10">
    <property type="entry name" value="ABC transporter involved in vitamin B12 uptake, BtuC"/>
    <property type="match status" value="1"/>
</dbReference>
<organism evidence="9 10">
    <name type="scientific">Acetoanaerobium noterae</name>
    <dbReference type="NCBI Taxonomy" id="745369"/>
    <lineage>
        <taxon>Bacteria</taxon>
        <taxon>Bacillati</taxon>
        <taxon>Bacillota</taxon>
        <taxon>Clostridia</taxon>
        <taxon>Peptostreptococcales</taxon>
        <taxon>Filifactoraceae</taxon>
        <taxon>Acetoanaerobium</taxon>
    </lineage>
</organism>
<keyword evidence="5 8" id="KW-0812">Transmembrane</keyword>
<dbReference type="SUPFAM" id="SSF81345">
    <property type="entry name" value="ABC transporter involved in vitamin B12 uptake, BtuC"/>
    <property type="match status" value="1"/>
</dbReference>
<keyword evidence="6 8" id="KW-1133">Transmembrane helix</keyword>
<dbReference type="CDD" id="cd06550">
    <property type="entry name" value="TM_ABC_iron-siderophores_like"/>
    <property type="match status" value="1"/>
</dbReference>
<comment type="subcellular location">
    <subcellularLocation>
        <location evidence="1">Cell membrane</location>
        <topology evidence="1">Multi-pass membrane protein</topology>
    </subcellularLocation>
</comment>
<dbReference type="PANTHER" id="PTHR30472">
    <property type="entry name" value="FERRIC ENTEROBACTIN TRANSPORT SYSTEM PERMEASE PROTEIN"/>
    <property type="match status" value="1"/>
</dbReference>
<keyword evidence="3" id="KW-0813">Transport</keyword>
<proteinExistence type="inferred from homology"/>
<evidence type="ECO:0000256" key="5">
    <source>
        <dbReference type="ARBA" id="ARBA00022692"/>
    </source>
</evidence>
<feature type="transmembrane region" description="Helical" evidence="8">
    <location>
        <begin position="325"/>
        <end position="343"/>
    </location>
</feature>
<dbReference type="PANTHER" id="PTHR30472:SF25">
    <property type="entry name" value="ABC TRANSPORTER PERMEASE PROTEIN MJ0876-RELATED"/>
    <property type="match status" value="1"/>
</dbReference>
<dbReference type="AlphaFoldDB" id="A0A1T4ZYQ6"/>
<evidence type="ECO:0000313" key="9">
    <source>
        <dbReference type="EMBL" id="SKB27860.1"/>
    </source>
</evidence>
<feature type="transmembrane region" description="Helical" evidence="8">
    <location>
        <begin position="166"/>
        <end position="187"/>
    </location>
</feature>
<reference evidence="10" key="1">
    <citation type="submission" date="2017-02" db="EMBL/GenBank/DDBJ databases">
        <authorList>
            <person name="Varghese N."/>
            <person name="Submissions S."/>
        </authorList>
    </citation>
    <scope>NUCLEOTIDE SEQUENCE [LARGE SCALE GENOMIC DNA]</scope>
    <source>
        <strain evidence="10">ATCC 35199</strain>
    </source>
</reference>
<dbReference type="Proteomes" id="UP000243406">
    <property type="component" value="Unassembled WGS sequence"/>
</dbReference>
<accession>A0A1T4ZYQ6</accession>
<name>A0A1T4ZYQ6_9FIRM</name>
<feature type="transmembrane region" description="Helical" evidence="8">
    <location>
        <begin position="295"/>
        <end position="319"/>
    </location>
</feature>
<evidence type="ECO:0000256" key="1">
    <source>
        <dbReference type="ARBA" id="ARBA00004651"/>
    </source>
</evidence>
<dbReference type="InterPro" id="IPR000522">
    <property type="entry name" value="ABC_transptr_permease_BtuC"/>
</dbReference>
<feature type="transmembrane region" description="Helical" evidence="8">
    <location>
        <begin position="255"/>
        <end position="283"/>
    </location>
</feature>
<evidence type="ECO:0000256" key="4">
    <source>
        <dbReference type="ARBA" id="ARBA00022475"/>
    </source>
</evidence>
<evidence type="ECO:0000256" key="7">
    <source>
        <dbReference type="ARBA" id="ARBA00023136"/>
    </source>
</evidence>
<sequence>MSFTEKKSFYKLMFIILTIMLMLGIVISSMTGVADISIDKAVRILLSKLPLVDDLISLDDIKRNQITIIWQIRLPRIILAAFVGMGLSVSGAAFQGMFKNPMADPYVLGISSGAALGAAIAMIFGLGVGAIGIGGVTLFAFIGAILTVSLVYLIAKTGTKIPASTLLLAGISINYLFSAAISLLMLFNHAQIEKIVFWLMGSVSAASWNQVYILVPIVVLGTIGIGIFSRDLNIMLLGEDSANSLGVEVERVKKILLFISSMIVASAVSVSGIIGFVGLIVPHTIRLLIGPDNRVLIPFSAIGGAIFMILADTMARVAIPPTELPVGSITSLFGAPYFIYLLVKTKKKVA</sequence>
<feature type="transmembrane region" description="Helical" evidence="8">
    <location>
        <begin position="106"/>
        <end position="126"/>
    </location>
</feature>
<keyword evidence="10" id="KW-1185">Reference proteome</keyword>
<feature type="transmembrane region" description="Helical" evidence="8">
    <location>
        <begin position="133"/>
        <end position="154"/>
    </location>
</feature>